<dbReference type="RefSeq" id="WP_183212856.1">
    <property type="nucleotide sequence ID" value="NZ_JACHOR010000002.1"/>
</dbReference>
<comment type="function">
    <text evidence="3">NDH-1 shuttles electrons from NADH, via FMN and iron-sulfur (Fe-S) centers, to quinones in the respiratory chain. The immediate electron acceptor for the enzyme in this species is believed to be ubiquinone. Couples the redox reaction to proton translocation (for every two electrons transferred, four hydrogen ions are translocated across the cytoplasmic membrane), and thus conserves the redox energy in a proton gradient.</text>
</comment>
<comment type="catalytic activity">
    <reaction evidence="3">
        <text>a quinone + NADH + 5 H(+)(in) = a quinol + NAD(+) + 4 H(+)(out)</text>
        <dbReference type="Rhea" id="RHEA:57888"/>
        <dbReference type="ChEBI" id="CHEBI:15378"/>
        <dbReference type="ChEBI" id="CHEBI:24646"/>
        <dbReference type="ChEBI" id="CHEBI:57540"/>
        <dbReference type="ChEBI" id="CHEBI:57945"/>
        <dbReference type="ChEBI" id="CHEBI:132124"/>
    </reaction>
</comment>
<evidence type="ECO:0000313" key="5">
    <source>
        <dbReference type="EMBL" id="MBB5745909.1"/>
    </source>
</evidence>
<dbReference type="EMBL" id="JACHOR010000002">
    <property type="protein sequence ID" value="MBB5745909.1"/>
    <property type="molecule type" value="Genomic_DNA"/>
</dbReference>
<dbReference type="Proteomes" id="UP000545037">
    <property type="component" value="Unassembled WGS sequence"/>
</dbReference>
<evidence type="ECO:0000256" key="2">
    <source>
        <dbReference type="ARBA" id="ARBA00022448"/>
    </source>
</evidence>
<accession>A0A7W9CI28</accession>
<keyword evidence="3" id="KW-0830">Ubiquinone</keyword>
<dbReference type="EC" id="7.1.1.-" evidence="3"/>
<comment type="subcellular location">
    <subcellularLocation>
        <location evidence="3">Cell membrane</location>
        <topology evidence="3">Peripheral membrane protein</topology>
        <orientation evidence="3">Cytoplasmic side</orientation>
    </subcellularLocation>
</comment>
<keyword evidence="2 3" id="KW-0813">Transport</keyword>
<keyword evidence="3" id="KW-1003">Cell membrane</keyword>
<dbReference type="InterPro" id="IPR001268">
    <property type="entry name" value="NADH_UbQ_OxRdtase_30kDa_su"/>
</dbReference>
<evidence type="ECO:0000256" key="3">
    <source>
        <dbReference type="HAMAP-Rule" id="MF_01357"/>
    </source>
</evidence>
<comment type="caution">
    <text evidence="5">The sequence shown here is derived from an EMBL/GenBank/DDBJ whole genome shotgun (WGS) entry which is preliminary data.</text>
</comment>
<evidence type="ECO:0000256" key="1">
    <source>
        <dbReference type="ARBA" id="ARBA00007569"/>
    </source>
</evidence>
<keyword evidence="3" id="KW-1278">Translocase</keyword>
<dbReference type="GO" id="GO:0008137">
    <property type="term" value="F:NADH dehydrogenase (ubiquinone) activity"/>
    <property type="evidence" value="ECO:0007669"/>
    <property type="project" value="InterPro"/>
</dbReference>
<dbReference type="PANTHER" id="PTHR10884">
    <property type="entry name" value="NADH DEHYDROGENASE UBIQUINONE IRON-SULFUR PROTEIN 3"/>
    <property type="match status" value="1"/>
</dbReference>
<dbReference type="GO" id="GO:0048038">
    <property type="term" value="F:quinone binding"/>
    <property type="evidence" value="ECO:0007669"/>
    <property type="project" value="UniProtKB-KW"/>
</dbReference>
<proteinExistence type="inferred from homology"/>
<keyword evidence="3" id="KW-0874">Quinone</keyword>
<dbReference type="GO" id="GO:0050136">
    <property type="term" value="F:NADH dehydrogenase (quinone) (non-electrogenic) activity"/>
    <property type="evidence" value="ECO:0007669"/>
    <property type="project" value="UniProtKB-UniRule"/>
</dbReference>
<keyword evidence="3" id="KW-0472">Membrane</keyword>
<evidence type="ECO:0000259" key="4">
    <source>
        <dbReference type="Pfam" id="PF00329"/>
    </source>
</evidence>
<evidence type="ECO:0000313" key="6">
    <source>
        <dbReference type="Proteomes" id="UP000545037"/>
    </source>
</evidence>
<keyword evidence="3" id="KW-0520">NAD</keyword>
<dbReference type="Pfam" id="PF00329">
    <property type="entry name" value="Complex1_30kDa"/>
    <property type="match status" value="1"/>
</dbReference>
<keyword evidence="6" id="KW-1185">Reference proteome</keyword>
<reference evidence="5 6" key="1">
    <citation type="submission" date="2020-08" db="EMBL/GenBank/DDBJ databases">
        <title>Genomic Encyclopedia of Type Strains, Phase IV (KMG-IV): sequencing the most valuable type-strain genomes for metagenomic binning, comparative biology and taxonomic classification.</title>
        <authorList>
            <person name="Goeker M."/>
        </authorList>
    </citation>
    <scope>NUCLEOTIDE SEQUENCE [LARGE SCALE GENOMIC DNA]</scope>
    <source>
        <strain evidence="5 6">DSM 4737</strain>
    </source>
</reference>
<gene>
    <name evidence="3" type="primary">nuoC</name>
    <name evidence="5" type="ORF">GGR13_001493</name>
</gene>
<dbReference type="AlphaFoldDB" id="A0A7W9CI28"/>
<dbReference type="HAMAP" id="MF_01357">
    <property type="entry name" value="NDH1_NuoC"/>
    <property type="match status" value="1"/>
</dbReference>
<dbReference type="GO" id="GO:0005886">
    <property type="term" value="C:plasma membrane"/>
    <property type="evidence" value="ECO:0007669"/>
    <property type="project" value="UniProtKB-SubCell"/>
</dbReference>
<organism evidence="5 6">
    <name type="scientific">Brevundimonas variabilis</name>
    <dbReference type="NCBI Taxonomy" id="74312"/>
    <lineage>
        <taxon>Bacteria</taxon>
        <taxon>Pseudomonadati</taxon>
        <taxon>Pseudomonadota</taxon>
        <taxon>Alphaproteobacteria</taxon>
        <taxon>Caulobacterales</taxon>
        <taxon>Caulobacteraceae</taxon>
        <taxon>Brevundimonas</taxon>
    </lineage>
</organism>
<dbReference type="Gene3D" id="3.30.460.80">
    <property type="entry name" value="NADH:ubiquinone oxidoreductase, 30kDa subunit"/>
    <property type="match status" value="1"/>
</dbReference>
<dbReference type="NCBIfam" id="TIGR01961">
    <property type="entry name" value="NuoC_fam"/>
    <property type="match status" value="1"/>
</dbReference>
<sequence length="225" mass="25071">MSVVVGHNAVVANNETLLTPLGAEMVGELGVDAHVAFGELTLAAPRERIVEVLTALRDRFGFQQLMDLCGADYPDRAERFEVVYHLLSLTRNIRVRVKVSTDEVQPVPSAISVWPSAEWFEREAFDMYGMLFEGNPDMRRLLTDYGFQGHPLRKDFPMTGYVEVRYDEAEKRVVYEPVKLTQEFRQFDFLSPWEGADYPDAVLPGDEKAAQAAAAGANAPSGGKA</sequence>
<dbReference type="SUPFAM" id="SSF143243">
    <property type="entry name" value="Nqo5-like"/>
    <property type="match status" value="1"/>
</dbReference>
<comment type="similarity">
    <text evidence="1 3">Belongs to the complex I 30 kDa subunit family.</text>
</comment>
<dbReference type="PANTHER" id="PTHR10884:SF14">
    <property type="entry name" value="NADH DEHYDROGENASE [UBIQUINONE] IRON-SULFUR PROTEIN 3, MITOCHONDRIAL"/>
    <property type="match status" value="1"/>
</dbReference>
<name>A0A7W9CI28_9CAUL</name>
<dbReference type="InterPro" id="IPR010218">
    <property type="entry name" value="NADH_DH_suC"/>
</dbReference>
<dbReference type="InterPro" id="IPR037232">
    <property type="entry name" value="NADH_quin_OxRdtase_su_C/D-like"/>
</dbReference>
<feature type="domain" description="NADH:ubiquinone oxidoreductase 30kDa subunit" evidence="4">
    <location>
        <begin position="44"/>
        <end position="161"/>
    </location>
</feature>
<comment type="subunit">
    <text evidence="3">NDH-1 is composed of 14 different subunits. Subunits NuoB, C, D, E, F, and G constitute the peripheral sector of the complex.</text>
</comment>
<protein>
    <recommendedName>
        <fullName evidence="3">NADH-quinone oxidoreductase subunit C</fullName>
        <ecNumber evidence="3">7.1.1.-</ecNumber>
    </recommendedName>
    <alternativeName>
        <fullName evidence="3">NADH dehydrogenase I subunit C</fullName>
    </alternativeName>
    <alternativeName>
        <fullName evidence="3">NDH-1 subunit C</fullName>
    </alternativeName>
</protein>
<dbReference type="NCBIfam" id="NF004733">
    <property type="entry name" value="PRK06074.1-5"/>
    <property type="match status" value="1"/>
</dbReference>